<dbReference type="CDD" id="cd00030">
    <property type="entry name" value="C2"/>
    <property type="match status" value="1"/>
</dbReference>
<feature type="transmembrane region" description="Helical" evidence="13">
    <location>
        <begin position="233"/>
        <end position="254"/>
    </location>
</feature>
<dbReference type="SUPFAM" id="SSF81324">
    <property type="entry name" value="Voltage-gated potassium channels"/>
    <property type="match status" value="1"/>
</dbReference>
<accession>A0AAE0GMP1</accession>
<evidence type="ECO:0000256" key="6">
    <source>
        <dbReference type="ARBA" id="ARBA00022882"/>
    </source>
</evidence>
<proteinExistence type="predicted"/>
<evidence type="ECO:0000256" key="11">
    <source>
        <dbReference type="ARBA" id="ARBA00023303"/>
    </source>
</evidence>
<dbReference type="InterPro" id="IPR027359">
    <property type="entry name" value="Volt_channel_dom_sf"/>
</dbReference>
<dbReference type="EMBL" id="LGRX02004193">
    <property type="protein sequence ID" value="KAK3280929.1"/>
    <property type="molecule type" value="Genomic_DNA"/>
</dbReference>
<dbReference type="SMART" id="SM00239">
    <property type="entry name" value="C2"/>
    <property type="match status" value="1"/>
</dbReference>
<dbReference type="Proteomes" id="UP001190700">
    <property type="component" value="Unassembled WGS sequence"/>
</dbReference>
<feature type="transmembrane region" description="Helical" evidence="13">
    <location>
        <begin position="266"/>
        <end position="283"/>
    </location>
</feature>
<feature type="transmembrane region" description="Helical" evidence="13">
    <location>
        <begin position="105"/>
        <end position="125"/>
    </location>
</feature>
<keyword evidence="4 13" id="KW-0812">Transmembrane</keyword>
<protein>
    <recommendedName>
        <fullName evidence="14">C2 domain-containing protein</fullName>
    </recommendedName>
</protein>
<keyword evidence="7" id="KW-0630">Potassium</keyword>
<keyword evidence="10 13" id="KW-0472">Membrane</keyword>
<dbReference type="GO" id="GO:0005249">
    <property type="term" value="F:voltage-gated potassium channel activity"/>
    <property type="evidence" value="ECO:0007669"/>
    <property type="project" value="InterPro"/>
</dbReference>
<dbReference type="GO" id="GO:0008076">
    <property type="term" value="C:voltage-gated potassium channel complex"/>
    <property type="evidence" value="ECO:0007669"/>
    <property type="project" value="InterPro"/>
</dbReference>
<gene>
    <name evidence="15" type="ORF">CYMTET_11255</name>
</gene>
<dbReference type="FunFam" id="1.10.287.70:FF:000097">
    <property type="entry name" value="Potassium voltage-gated channel subfamily G member 3"/>
    <property type="match status" value="1"/>
</dbReference>
<evidence type="ECO:0000256" key="2">
    <source>
        <dbReference type="ARBA" id="ARBA00022448"/>
    </source>
</evidence>
<dbReference type="PANTHER" id="PTHR11537">
    <property type="entry name" value="VOLTAGE-GATED POTASSIUM CHANNEL"/>
    <property type="match status" value="1"/>
</dbReference>
<dbReference type="Pfam" id="PF00520">
    <property type="entry name" value="Ion_trans"/>
    <property type="match status" value="1"/>
</dbReference>
<dbReference type="InterPro" id="IPR028325">
    <property type="entry name" value="VG_K_chnl"/>
</dbReference>
<evidence type="ECO:0000313" key="16">
    <source>
        <dbReference type="Proteomes" id="UP001190700"/>
    </source>
</evidence>
<keyword evidence="9" id="KW-0406">Ion transport</keyword>
<dbReference type="InterPro" id="IPR005821">
    <property type="entry name" value="Ion_trans_dom"/>
</dbReference>
<sequence length="657" mass="74018">MTAESSDINPSYEVASPSLPGTTLIDPSEASTDKKEAEKWAPAIENVAHVNKMRKVISVTQEEYDQAFRDMQEGNKSAREPLKGWPKYRKELYDLLEVPHSSPQAYYIALVILLLIITSSIFFCVETLQVVRDDEDVIHFIRSSDTVFITVFTTEYIVRCLVSGNMLQFIFTLNNMIDAVAILPFYVELVIGKGQVIDLRFLRLARVFRVFKLSRYGTRMDMVFDALRESKDILAMLSVNLVILVVVFSSLTYFAEKNEVDTPFTSIPATCWWCIVTVLTVGYGDMYPVTTLGQLIATVLMVLSVIVLALPITIIGSCFSNEWVRYKEDLQVAERTTTIPKLFKTVYQPLMRFLVEFTECTDALRTFTQEGIRMTQELKLARQSKDRNRMQAAMSKLTEVVSNIKSSKDNEIQWVNDILGNIVEDLHTKLGVRKELAATAEKISIGAMSLQRVCMAELLANQEPVAGARVNLSEYVAVAAIHVLGAKDLVARDMNGTSDAYVIITSNKDVYQTAVVKRSLNPMFDEHKLIFLKSMEESILFELWDYDAVWLQMQDPRGQFLGKAELSLSGIPQGQPQFKWLDLTNCKSGKLRVTVVLQSIQNVTDEELRDPVIWELLCSTLLGGFSEKTGDREETDSCCSDIPIGSPSDAELNIQGY</sequence>
<evidence type="ECO:0000256" key="5">
    <source>
        <dbReference type="ARBA" id="ARBA00022826"/>
    </source>
</evidence>
<evidence type="ECO:0000256" key="9">
    <source>
        <dbReference type="ARBA" id="ARBA00023065"/>
    </source>
</evidence>
<evidence type="ECO:0000256" key="8">
    <source>
        <dbReference type="ARBA" id="ARBA00022989"/>
    </source>
</evidence>
<feature type="transmembrane region" description="Helical" evidence="13">
    <location>
        <begin position="295"/>
        <end position="316"/>
    </location>
</feature>
<evidence type="ECO:0000256" key="3">
    <source>
        <dbReference type="ARBA" id="ARBA00022538"/>
    </source>
</evidence>
<dbReference type="PRINTS" id="PR00169">
    <property type="entry name" value="KCHANNEL"/>
</dbReference>
<dbReference type="Gene3D" id="1.20.120.350">
    <property type="entry name" value="Voltage-gated potassium channels. Chain C"/>
    <property type="match status" value="1"/>
</dbReference>
<keyword evidence="2" id="KW-0813">Transport</keyword>
<feature type="region of interest" description="Disordered" evidence="12">
    <location>
        <begin position="1"/>
        <end position="37"/>
    </location>
</feature>
<dbReference type="PROSITE" id="PS50004">
    <property type="entry name" value="C2"/>
    <property type="match status" value="1"/>
</dbReference>
<dbReference type="GO" id="GO:0001508">
    <property type="term" value="P:action potential"/>
    <property type="evidence" value="ECO:0007669"/>
    <property type="project" value="TreeGrafter"/>
</dbReference>
<comment type="subcellular location">
    <subcellularLocation>
        <location evidence="1">Membrane</location>
        <topology evidence="1">Multi-pass membrane protein</topology>
    </subcellularLocation>
</comment>
<reference evidence="15 16" key="1">
    <citation type="journal article" date="2015" name="Genome Biol. Evol.">
        <title>Comparative Genomics of a Bacterivorous Green Alga Reveals Evolutionary Causalities and Consequences of Phago-Mixotrophic Mode of Nutrition.</title>
        <authorList>
            <person name="Burns J.A."/>
            <person name="Paasch A."/>
            <person name="Narechania A."/>
            <person name="Kim E."/>
        </authorList>
    </citation>
    <scope>NUCLEOTIDE SEQUENCE [LARGE SCALE GENOMIC DNA]</scope>
    <source>
        <strain evidence="15 16">PLY_AMNH</strain>
    </source>
</reference>
<organism evidence="15 16">
    <name type="scientific">Cymbomonas tetramitiformis</name>
    <dbReference type="NCBI Taxonomy" id="36881"/>
    <lineage>
        <taxon>Eukaryota</taxon>
        <taxon>Viridiplantae</taxon>
        <taxon>Chlorophyta</taxon>
        <taxon>Pyramimonadophyceae</taxon>
        <taxon>Pyramimonadales</taxon>
        <taxon>Pyramimonadaceae</taxon>
        <taxon>Cymbomonas</taxon>
    </lineage>
</organism>
<keyword evidence="16" id="KW-1185">Reference proteome</keyword>
<dbReference type="Gene3D" id="2.60.40.150">
    <property type="entry name" value="C2 domain"/>
    <property type="match status" value="1"/>
</dbReference>
<dbReference type="Gene3D" id="1.10.287.70">
    <property type="match status" value="1"/>
</dbReference>
<name>A0AAE0GMP1_9CHLO</name>
<evidence type="ECO:0000256" key="12">
    <source>
        <dbReference type="SAM" id="MobiDB-lite"/>
    </source>
</evidence>
<dbReference type="AlphaFoldDB" id="A0AAE0GMP1"/>
<keyword evidence="3" id="KW-0633">Potassium transport</keyword>
<dbReference type="SUPFAM" id="SSF49562">
    <property type="entry name" value="C2 domain (Calcium/lipid-binding domain, CaLB)"/>
    <property type="match status" value="1"/>
</dbReference>
<evidence type="ECO:0000256" key="13">
    <source>
        <dbReference type="SAM" id="Phobius"/>
    </source>
</evidence>
<dbReference type="Pfam" id="PF00168">
    <property type="entry name" value="C2"/>
    <property type="match status" value="1"/>
</dbReference>
<evidence type="ECO:0000256" key="4">
    <source>
        <dbReference type="ARBA" id="ARBA00022692"/>
    </source>
</evidence>
<evidence type="ECO:0000256" key="1">
    <source>
        <dbReference type="ARBA" id="ARBA00004141"/>
    </source>
</evidence>
<keyword evidence="11" id="KW-0407">Ion channel</keyword>
<keyword evidence="8 13" id="KW-1133">Transmembrane helix</keyword>
<dbReference type="InterPro" id="IPR000008">
    <property type="entry name" value="C2_dom"/>
</dbReference>
<evidence type="ECO:0000256" key="7">
    <source>
        <dbReference type="ARBA" id="ARBA00022958"/>
    </source>
</evidence>
<feature type="domain" description="C2" evidence="14">
    <location>
        <begin position="464"/>
        <end position="581"/>
    </location>
</feature>
<keyword evidence="6" id="KW-0851">Voltage-gated channel</keyword>
<dbReference type="InterPro" id="IPR035892">
    <property type="entry name" value="C2_domain_sf"/>
</dbReference>
<evidence type="ECO:0000259" key="14">
    <source>
        <dbReference type="PROSITE" id="PS50004"/>
    </source>
</evidence>
<evidence type="ECO:0000313" key="15">
    <source>
        <dbReference type="EMBL" id="KAK3280929.1"/>
    </source>
</evidence>
<keyword evidence="5" id="KW-0631">Potassium channel</keyword>
<dbReference type="PANTHER" id="PTHR11537:SF254">
    <property type="entry name" value="POTASSIUM VOLTAGE-GATED CHANNEL PROTEIN SHAB"/>
    <property type="match status" value="1"/>
</dbReference>
<comment type="caution">
    <text evidence="15">The sequence shown here is derived from an EMBL/GenBank/DDBJ whole genome shotgun (WGS) entry which is preliminary data.</text>
</comment>
<evidence type="ECO:0000256" key="10">
    <source>
        <dbReference type="ARBA" id="ARBA00023136"/>
    </source>
</evidence>